<proteinExistence type="predicted"/>
<dbReference type="Proteomes" id="UP000785679">
    <property type="component" value="Unassembled WGS sequence"/>
</dbReference>
<accession>A0A8J8NJ59</accession>
<keyword evidence="2" id="KW-1185">Reference proteome</keyword>
<evidence type="ECO:0000313" key="1">
    <source>
        <dbReference type="EMBL" id="TNV75688.1"/>
    </source>
</evidence>
<comment type="caution">
    <text evidence="1">The sequence shown here is derived from an EMBL/GenBank/DDBJ whole genome shotgun (WGS) entry which is preliminary data.</text>
</comment>
<evidence type="ECO:0000313" key="2">
    <source>
        <dbReference type="Proteomes" id="UP000785679"/>
    </source>
</evidence>
<organism evidence="1 2">
    <name type="scientific">Halteria grandinella</name>
    <dbReference type="NCBI Taxonomy" id="5974"/>
    <lineage>
        <taxon>Eukaryota</taxon>
        <taxon>Sar</taxon>
        <taxon>Alveolata</taxon>
        <taxon>Ciliophora</taxon>
        <taxon>Intramacronucleata</taxon>
        <taxon>Spirotrichea</taxon>
        <taxon>Stichotrichia</taxon>
        <taxon>Sporadotrichida</taxon>
        <taxon>Halteriidae</taxon>
        <taxon>Halteria</taxon>
    </lineage>
</organism>
<gene>
    <name evidence="1" type="ORF">FGO68_gene676</name>
</gene>
<name>A0A8J8NJ59_HALGN</name>
<sequence>MSVAQNLLNSLKIFSGQLDSESTLILKLSMIKSVCEQSMGEMSLQVIKQQLRTFYSWANLQFREHQSQRGRKGAQS</sequence>
<reference evidence="1" key="1">
    <citation type="submission" date="2019-06" db="EMBL/GenBank/DDBJ databases">
        <authorList>
            <person name="Zheng W."/>
        </authorList>
    </citation>
    <scope>NUCLEOTIDE SEQUENCE</scope>
    <source>
        <strain evidence="1">QDHG01</strain>
    </source>
</reference>
<dbReference type="AlphaFoldDB" id="A0A8J8NJ59"/>
<dbReference type="EMBL" id="RRYP01015055">
    <property type="protein sequence ID" value="TNV75688.1"/>
    <property type="molecule type" value="Genomic_DNA"/>
</dbReference>
<protein>
    <submittedName>
        <fullName evidence="1">Uncharacterized protein</fullName>
    </submittedName>
</protein>